<evidence type="ECO:0000313" key="1">
    <source>
        <dbReference type="EMBL" id="MFC6904306.1"/>
    </source>
</evidence>
<dbReference type="AlphaFoldDB" id="A0ABD5V3E9"/>
<dbReference type="EMBL" id="JBHSXQ010000001">
    <property type="protein sequence ID" value="MFC6904306.1"/>
    <property type="molecule type" value="Genomic_DNA"/>
</dbReference>
<dbReference type="Proteomes" id="UP001596312">
    <property type="component" value="Unassembled WGS sequence"/>
</dbReference>
<gene>
    <name evidence="1" type="ORF">ACFQGH_03745</name>
</gene>
<proteinExistence type="predicted"/>
<reference evidence="1 2" key="1">
    <citation type="journal article" date="2019" name="Int. J. Syst. Evol. Microbiol.">
        <title>The Global Catalogue of Microorganisms (GCM) 10K type strain sequencing project: providing services to taxonomists for standard genome sequencing and annotation.</title>
        <authorList>
            <consortium name="The Broad Institute Genomics Platform"/>
            <consortium name="The Broad Institute Genome Sequencing Center for Infectious Disease"/>
            <person name="Wu L."/>
            <person name="Ma J."/>
        </authorList>
    </citation>
    <scope>NUCLEOTIDE SEQUENCE [LARGE SCALE GENOMIC DNA]</scope>
    <source>
        <strain evidence="1 2">CGMCC 1.3240</strain>
    </source>
</reference>
<keyword evidence="2" id="KW-1185">Reference proteome</keyword>
<accession>A0ABD5V3E9</accession>
<evidence type="ECO:0000313" key="2">
    <source>
        <dbReference type="Proteomes" id="UP001596312"/>
    </source>
</evidence>
<dbReference type="RefSeq" id="WP_340602814.1">
    <property type="nucleotide sequence ID" value="NZ_JBBMXV010000001.1"/>
</dbReference>
<protein>
    <submittedName>
        <fullName evidence="1">Uncharacterized protein</fullName>
    </submittedName>
</protein>
<sequence>MKSVAICENCDQPSPVRIWPDGTVRPIGGKRRCCSESSYRVVENEPPAEFADD</sequence>
<name>A0ABD5V3E9_9EURY</name>
<comment type="caution">
    <text evidence="1">The sequence shown here is derived from an EMBL/GenBank/DDBJ whole genome shotgun (WGS) entry which is preliminary data.</text>
</comment>
<organism evidence="1 2">
    <name type="scientific">Halalkalicoccus tibetensis</name>
    <dbReference type="NCBI Taxonomy" id="175632"/>
    <lineage>
        <taxon>Archaea</taxon>
        <taxon>Methanobacteriati</taxon>
        <taxon>Methanobacteriota</taxon>
        <taxon>Stenosarchaea group</taxon>
        <taxon>Halobacteria</taxon>
        <taxon>Halobacteriales</taxon>
        <taxon>Halococcaceae</taxon>
        <taxon>Halalkalicoccus</taxon>
    </lineage>
</organism>